<dbReference type="Proteomes" id="UP000289340">
    <property type="component" value="Chromosome 15"/>
</dbReference>
<keyword evidence="3" id="KW-1185">Reference proteome</keyword>
<dbReference type="AlphaFoldDB" id="A0A445GU79"/>
<accession>A0A445GU79</accession>
<evidence type="ECO:0000313" key="3">
    <source>
        <dbReference type="Proteomes" id="UP000289340"/>
    </source>
</evidence>
<proteinExistence type="predicted"/>
<feature type="compositionally biased region" description="Basic residues" evidence="1">
    <location>
        <begin position="315"/>
        <end position="333"/>
    </location>
</feature>
<evidence type="ECO:0000313" key="2">
    <source>
        <dbReference type="EMBL" id="RZB64806.1"/>
    </source>
</evidence>
<comment type="caution">
    <text evidence="2">The sequence shown here is derived from an EMBL/GenBank/DDBJ whole genome shotgun (WGS) entry which is preliminary data.</text>
</comment>
<name>A0A445GU79_GLYSO</name>
<sequence length="394" mass="44301">MVGDGEVTVFADTNLGTRIAFNAPPDITAASLKRDFEKAHFSCLPDIGEIQVNALRKHTSVVKQKPCFYYLPDSFPLKYAFPAMRGTWFLHVEVKHLKHLCILCPPDDAAVLSKHKDLKTCNGEDKAKCKSEEKKMEGFQPHHALWKRMKLLIMFQRSRTKRISHENHAQNTASGMPERYPSRFGDKSTGMSNKSSDVMPENKVENVVELHPNSMQCSLSKMSTQVISVTGIIHKYFSSFNGIDNFSSSSNSDITSKSIHSEIEVHSNTREHSCSKRQSDSLPQFTPKTPPHVLHAPFHVESVSIKSGCKNRKSNFGKHLKSGGKNRKSKVGKHLLSGDENRESKIGNCLLAASRSLGVSITKHDPALSFCRFKDRKLLHDKSQMKEGFDIFYQ</sequence>
<evidence type="ECO:0000256" key="1">
    <source>
        <dbReference type="SAM" id="MobiDB-lite"/>
    </source>
</evidence>
<gene>
    <name evidence="2" type="ORF">D0Y65_041043</name>
</gene>
<organism evidence="2 3">
    <name type="scientific">Glycine soja</name>
    <name type="common">Wild soybean</name>
    <dbReference type="NCBI Taxonomy" id="3848"/>
    <lineage>
        <taxon>Eukaryota</taxon>
        <taxon>Viridiplantae</taxon>
        <taxon>Streptophyta</taxon>
        <taxon>Embryophyta</taxon>
        <taxon>Tracheophyta</taxon>
        <taxon>Spermatophyta</taxon>
        <taxon>Magnoliopsida</taxon>
        <taxon>eudicotyledons</taxon>
        <taxon>Gunneridae</taxon>
        <taxon>Pentapetalae</taxon>
        <taxon>rosids</taxon>
        <taxon>fabids</taxon>
        <taxon>Fabales</taxon>
        <taxon>Fabaceae</taxon>
        <taxon>Papilionoideae</taxon>
        <taxon>50 kb inversion clade</taxon>
        <taxon>NPAAA clade</taxon>
        <taxon>indigoferoid/millettioid clade</taxon>
        <taxon>Phaseoleae</taxon>
        <taxon>Glycine</taxon>
        <taxon>Glycine subgen. Soja</taxon>
    </lineage>
</organism>
<dbReference type="EMBL" id="QZWG01000015">
    <property type="protein sequence ID" value="RZB64806.1"/>
    <property type="molecule type" value="Genomic_DNA"/>
</dbReference>
<feature type="region of interest" description="Disordered" evidence="1">
    <location>
        <begin position="315"/>
        <end position="338"/>
    </location>
</feature>
<reference evidence="2 3" key="1">
    <citation type="submission" date="2018-09" db="EMBL/GenBank/DDBJ databases">
        <title>A high-quality reference genome of wild soybean provides a powerful tool to mine soybean genomes.</title>
        <authorList>
            <person name="Xie M."/>
            <person name="Chung C.Y.L."/>
            <person name="Li M.-W."/>
            <person name="Wong F.-L."/>
            <person name="Chan T.-F."/>
            <person name="Lam H.-M."/>
        </authorList>
    </citation>
    <scope>NUCLEOTIDE SEQUENCE [LARGE SCALE GENOMIC DNA]</scope>
    <source>
        <strain evidence="3">cv. W05</strain>
        <tissue evidence="2">Hypocotyl of etiolated seedlings</tissue>
    </source>
</reference>
<protein>
    <submittedName>
        <fullName evidence="2">Uncharacterized protein</fullName>
    </submittedName>
</protein>
<dbReference type="Gramene" id="XM_028347435.1">
    <property type="protein sequence ID" value="XP_028203236.1"/>
    <property type="gene ID" value="LOC114387283"/>
</dbReference>